<dbReference type="GO" id="GO:0016810">
    <property type="term" value="F:hydrolase activity, acting on carbon-nitrogen (but not peptide) bonds"/>
    <property type="evidence" value="ECO:0007669"/>
    <property type="project" value="InterPro"/>
</dbReference>
<dbReference type="PANTHER" id="PTHR43123:SF1">
    <property type="entry name" value="POLYSACCHARIDE DEACETYLASE-RELATED"/>
    <property type="match status" value="1"/>
</dbReference>
<gene>
    <name evidence="2" type="ORF">LTR82_006951</name>
    <name evidence="3" type="ORF">LTR91_002303</name>
</gene>
<dbReference type="InterPro" id="IPR011330">
    <property type="entry name" value="Glyco_hydro/deAcase_b/a-brl"/>
</dbReference>
<dbReference type="GO" id="GO:0005975">
    <property type="term" value="P:carbohydrate metabolic process"/>
    <property type="evidence" value="ECO:0007669"/>
    <property type="project" value="InterPro"/>
</dbReference>
<dbReference type="SUPFAM" id="SSF88713">
    <property type="entry name" value="Glycoside hydrolase/deacetylase"/>
    <property type="match status" value="1"/>
</dbReference>
<dbReference type="EMBL" id="JAUJLE010000010">
    <property type="protein sequence ID" value="KAK1011018.1"/>
    <property type="molecule type" value="Genomic_DNA"/>
</dbReference>
<dbReference type="Proteomes" id="UP001168146">
    <property type="component" value="Unassembled WGS sequence"/>
</dbReference>
<dbReference type="Pfam" id="PF01522">
    <property type="entry name" value="Polysacc_deac_1"/>
    <property type="match status" value="1"/>
</dbReference>
<protein>
    <recommendedName>
        <fullName evidence="1">NodB homology domain-containing protein</fullName>
    </recommendedName>
</protein>
<evidence type="ECO:0000313" key="3">
    <source>
        <dbReference type="EMBL" id="KAK1011018.1"/>
    </source>
</evidence>
<dbReference type="Proteomes" id="UP001175353">
    <property type="component" value="Unassembled WGS sequence"/>
</dbReference>
<reference evidence="2" key="1">
    <citation type="submission" date="2021-12" db="EMBL/GenBank/DDBJ databases">
        <title>Black yeast isolated from Biological Soil Crust.</title>
        <authorList>
            <person name="Kurbessoian T."/>
        </authorList>
    </citation>
    <scope>NUCLEOTIDE SEQUENCE</scope>
    <source>
        <strain evidence="2">CCFEE 5208</strain>
    </source>
</reference>
<dbReference type="EMBL" id="JASUXU010000018">
    <property type="protein sequence ID" value="KAK0321978.1"/>
    <property type="molecule type" value="Genomic_DNA"/>
</dbReference>
<evidence type="ECO:0000313" key="2">
    <source>
        <dbReference type="EMBL" id="KAK0321978.1"/>
    </source>
</evidence>
<dbReference type="PANTHER" id="PTHR43123">
    <property type="entry name" value="POLYSACCHARIDE DEACETYLASE-RELATED"/>
    <property type="match status" value="1"/>
</dbReference>
<feature type="domain" description="NodB homology" evidence="1">
    <location>
        <begin position="130"/>
        <end position="360"/>
    </location>
</feature>
<dbReference type="Gene3D" id="3.20.20.370">
    <property type="entry name" value="Glycoside hydrolase/deacetylase"/>
    <property type="match status" value="1"/>
</dbReference>
<evidence type="ECO:0000313" key="5">
    <source>
        <dbReference type="Proteomes" id="UP001175353"/>
    </source>
</evidence>
<evidence type="ECO:0000259" key="1">
    <source>
        <dbReference type="PROSITE" id="PS51677"/>
    </source>
</evidence>
<keyword evidence="5" id="KW-1185">Reference proteome</keyword>
<sequence length="384" mass="43765">MSDVGGQVAVVRLCDISIGGGIRFAAACNNNASPPAQHQYTLYLLDHLESIIIMPEAYAAHPDYGYDRDFRGYGEAGLRGLKWPNDAKIAVSFVINYEEGGERSVLCGDGQSETNLRENAGPPRINERHYNAESEFEYGSRAGFWRLFRLFNKHEMKFTLYAVACAVQEVPEVVTRCVETGHDVASHAYRWLEYHDFSIEKEKEWIKKCIESLKKLSGYAPKGWYYGRGSPHSRTLVPQVYEEMGEELVWASDTYADDIPYWIDRADEKQKLNPTGCLMVPYSYDCNDFKFHSANGFRDPQGFYNHLKNAFDVLFAEGEEGAPKMMTIGLHNRIIGRPGRFKALQDFVEYISKKEGVWVATRTEIAECFREQFPYQKGSLAKAK</sequence>
<dbReference type="PROSITE" id="PS51677">
    <property type="entry name" value="NODB"/>
    <property type="match status" value="1"/>
</dbReference>
<evidence type="ECO:0000313" key="4">
    <source>
        <dbReference type="Proteomes" id="UP001168146"/>
    </source>
</evidence>
<name>A0AAN6FP67_9PEZI</name>
<organism evidence="2 4">
    <name type="scientific">Friedmanniomyces endolithicus</name>
    <dbReference type="NCBI Taxonomy" id="329885"/>
    <lineage>
        <taxon>Eukaryota</taxon>
        <taxon>Fungi</taxon>
        <taxon>Dikarya</taxon>
        <taxon>Ascomycota</taxon>
        <taxon>Pezizomycotina</taxon>
        <taxon>Dothideomycetes</taxon>
        <taxon>Dothideomycetidae</taxon>
        <taxon>Mycosphaerellales</taxon>
        <taxon>Teratosphaeriaceae</taxon>
        <taxon>Friedmanniomyces</taxon>
    </lineage>
</organism>
<reference evidence="3" key="2">
    <citation type="submission" date="2023-06" db="EMBL/GenBank/DDBJ databases">
        <title>Black Yeasts Isolated from many extreme environments.</title>
        <authorList>
            <person name="Coleine C."/>
            <person name="Stajich J.E."/>
            <person name="Selbmann L."/>
        </authorList>
    </citation>
    <scope>NUCLEOTIDE SEQUENCE</scope>
    <source>
        <strain evidence="3">CCFEE 5200</strain>
    </source>
</reference>
<proteinExistence type="predicted"/>
<dbReference type="AlphaFoldDB" id="A0AAN6FP67"/>
<dbReference type="InterPro" id="IPR002509">
    <property type="entry name" value="NODB_dom"/>
</dbReference>
<comment type="caution">
    <text evidence="2">The sequence shown here is derived from an EMBL/GenBank/DDBJ whole genome shotgun (WGS) entry which is preliminary data.</text>
</comment>
<accession>A0AAN6FP67</accession>